<name>A0AAV0VLC9_9HEMI</name>
<comment type="similarity">
    <text evidence="1">Belongs to the SNF7 family.</text>
</comment>
<dbReference type="AlphaFoldDB" id="A0AAV0VLC9"/>
<dbReference type="PANTHER" id="PTHR10476">
    <property type="entry name" value="CHARGED MULTIVESICULAR BODY PROTEIN"/>
    <property type="match status" value="1"/>
</dbReference>
<organism evidence="2 3">
    <name type="scientific">Macrosiphum euphorbiae</name>
    <name type="common">potato aphid</name>
    <dbReference type="NCBI Taxonomy" id="13131"/>
    <lineage>
        <taxon>Eukaryota</taxon>
        <taxon>Metazoa</taxon>
        <taxon>Ecdysozoa</taxon>
        <taxon>Arthropoda</taxon>
        <taxon>Hexapoda</taxon>
        <taxon>Insecta</taxon>
        <taxon>Pterygota</taxon>
        <taxon>Neoptera</taxon>
        <taxon>Paraneoptera</taxon>
        <taxon>Hemiptera</taxon>
        <taxon>Sternorrhyncha</taxon>
        <taxon>Aphidomorpha</taxon>
        <taxon>Aphidoidea</taxon>
        <taxon>Aphididae</taxon>
        <taxon>Macrosiphini</taxon>
        <taxon>Macrosiphum</taxon>
    </lineage>
</organism>
<dbReference type="EMBL" id="CARXXK010000001">
    <property type="protein sequence ID" value="CAI6344032.1"/>
    <property type="molecule type" value="Genomic_DNA"/>
</dbReference>
<dbReference type="Proteomes" id="UP001160148">
    <property type="component" value="Unassembled WGS sequence"/>
</dbReference>
<accession>A0AAV0VLC9</accession>
<protein>
    <submittedName>
        <fullName evidence="2">Uncharacterized protein</fullName>
    </submittedName>
</protein>
<dbReference type="Pfam" id="PF03357">
    <property type="entry name" value="Snf7"/>
    <property type="match status" value="1"/>
</dbReference>
<dbReference type="GO" id="GO:0007034">
    <property type="term" value="P:vacuolar transport"/>
    <property type="evidence" value="ECO:0007669"/>
    <property type="project" value="InterPro"/>
</dbReference>
<proteinExistence type="inferred from homology"/>
<dbReference type="Gene3D" id="6.10.140.1230">
    <property type="match status" value="1"/>
</dbReference>
<evidence type="ECO:0000313" key="3">
    <source>
        <dbReference type="Proteomes" id="UP001160148"/>
    </source>
</evidence>
<dbReference type="InterPro" id="IPR005024">
    <property type="entry name" value="Snf7_fam"/>
</dbReference>
<gene>
    <name evidence="2" type="ORF">MEUPH1_LOCUS1216</name>
</gene>
<evidence type="ECO:0000256" key="1">
    <source>
        <dbReference type="ARBA" id="ARBA00006190"/>
    </source>
</evidence>
<sequence>MTLHLDKKIFDLKLAAKQITRSAKKLKKQEAKEIHTCMKHVMLGELEIGRVHAENAVRNHNQSLELLTLGARLQGALNILQAAIVQNTVTSAMRSVVTSMASACGQRDMHLPSLTATMDRFERMTDHLGARQTCATQALGGVTATAAGAEQVDLLMARIVDRAGLDVRSVMPAALAEGSPLRQITPPAQDPILGLDEQLSKLRNHYG</sequence>
<evidence type="ECO:0000313" key="2">
    <source>
        <dbReference type="EMBL" id="CAI6344032.1"/>
    </source>
</evidence>
<reference evidence="2 3" key="1">
    <citation type="submission" date="2023-01" db="EMBL/GenBank/DDBJ databases">
        <authorList>
            <person name="Whitehead M."/>
        </authorList>
    </citation>
    <scope>NUCLEOTIDE SEQUENCE [LARGE SCALE GENOMIC DNA]</scope>
</reference>
<comment type="caution">
    <text evidence="2">The sequence shown here is derived from an EMBL/GenBank/DDBJ whole genome shotgun (WGS) entry which is preliminary data.</text>
</comment>
<keyword evidence="3" id="KW-1185">Reference proteome</keyword>